<keyword evidence="2" id="KW-1185">Reference proteome</keyword>
<protein>
    <recommendedName>
        <fullName evidence="3">Transposase</fullName>
    </recommendedName>
</protein>
<name>A0AAV3UKJ1_9EURY</name>
<dbReference type="AlphaFoldDB" id="A0AAV3UKJ1"/>
<accession>A0AAV3UKJ1</accession>
<gene>
    <name evidence="1" type="ORF">GCM10025751_32720</name>
</gene>
<evidence type="ECO:0000313" key="1">
    <source>
        <dbReference type="EMBL" id="GAA5054336.1"/>
    </source>
</evidence>
<organism evidence="1 2">
    <name type="scientific">Haladaptatus pallidirubidus</name>
    <dbReference type="NCBI Taxonomy" id="1008152"/>
    <lineage>
        <taxon>Archaea</taxon>
        <taxon>Methanobacteriati</taxon>
        <taxon>Methanobacteriota</taxon>
        <taxon>Stenosarchaea group</taxon>
        <taxon>Halobacteria</taxon>
        <taxon>Halobacteriales</taxon>
        <taxon>Haladaptataceae</taxon>
        <taxon>Haladaptatus</taxon>
    </lineage>
</organism>
<evidence type="ECO:0000313" key="2">
    <source>
        <dbReference type="Proteomes" id="UP001501729"/>
    </source>
</evidence>
<evidence type="ECO:0008006" key="3">
    <source>
        <dbReference type="Google" id="ProtNLM"/>
    </source>
</evidence>
<reference evidence="1 2" key="1">
    <citation type="journal article" date="2019" name="Int. J. Syst. Evol. Microbiol.">
        <title>The Global Catalogue of Microorganisms (GCM) 10K type strain sequencing project: providing services to taxonomists for standard genome sequencing and annotation.</title>
        <authorList>
            <consortium name="The Broad Institute Genomics Platform"/>
            <consortium name="The Broad Institute Genome Sequencing Center for Infectious Disease"/>
            <person name="Wu L."/>
            <person name="Ma J."/>
        </authorList>
    </citation>
    <scope>NUCLEOTIDE SEQUENCE [LARGE SCALE GENOMIC DNA]</scope>
    <source>
        <strain evidence="1 2">JCM 17504</strain>
    </source>
</reference>
<comment type="caution">
    <text evidence="1">The sequence shown here is derived from an EMBL/GenBank/DDBJ whole genome shotgun (WGS) entry which is preliminary data.</text>
</comment>
<dbReference type="EMBL" id="BAABKX010000013">
    <property type="protein sequence ID" value="GAA5054336.1"/>
    <property type="molecule type" value="Genomic_DNA"/>
</dbReference>
<dbReference type="Proteomes" id="UP001501729">
    <property type="component" value="Unassembled WGS sequence"/>
</dbReference>
<sequence>MNLNNLLCEIDKILTNKYLTELGILRALFANNLSIAERKRFACDGTTVNYDGRVGAVGSRQEDRSSQNTPQ</sequence>
<proteinExistence type="predicted"/>